<reference evidence="7 11" key="2">
    <citation type="submission" date="2019-12" db="EMBL/GenBank/DDBJ databases">
        <authorList>
            <person name="Woiski C."/>
        </authorList>
    </citation>
    <scope>NUCLEOTIDE SEQUENCE [LARGE SCALE GENOMIC DNA]</scope>
    <source>
        <strain evidence="7 11">BOE100</strain>
    </source>
</reference>
<dbReference type="AlphaFoldDB" id="A0A166I3K8"/>
<keyword evidence="4" id="KW-0804">Transcription</keyword>
<evidence type="ECO:0000313" key="7">
    <source>
        <dbReference type="EMBL" id="KAF0252795.1"/>
    </source>
</evidence>
<evidence type="ECO:0000256" key="2">
    <source>
        <dbReference type="ARBA" id="ARBA00023015"/>
    </source>
</evidence>
<dbReference type="InterPro" id="IPR013325">
    <property type="entry name" value="RNA_pol_sigma_r2"/>
</dbReference>
<dbReference type="Pfam" id="PF08281">
    <property type="entry name" value="Sigma70_r4_2"/>
    <property type="match status" value="1"/>
</dbReference>
<dbReference type="GO" id="GO:0006352">
    <property type="term" value="P:DNA-templated transcription initiation"/>
    <property type="evidence" value="ECO:0007669"/>
    <property type="project" value="InterPro"/>
</dbReference>
<reference evidence="9 10" key="1">
    <citation type="submission" date="2016-04" db="EMBL/GenBank/DDBJ databases">
        <authorList>
            <person name="Qiu J."/>
        </authorList>
    </citation>
    <scope>NUCLEOTIDE SEQUENCE [LARGE SCALE GENOMIC DNA]</scope>
    <source>
        <strain evidence="9 10">JQ581</strain>
    </source>
</reference>
<dbReference type="Pfam" id="PF04542">
    <property type="entry name" value="Sigma70_r2"/>
    <property type="match status" value="1"/>
</dbReference>
<sequence length="168" mass="19250">MASVDTAQFTALYEQQHRWLRSWLYRQLSCSHRAADLMQDTFMRLLASDEVIEVRQPRPFLAKVARSVLSNHYRRARLEKAYLDALQAEDESVLPDLATQLIIFETLVRLDEALCKLDVAVKKAFLWSQLDGLSHAEIAERLGISIATVKRHIIKAGAQCMLVTELLR</sequence>
<protein>
    <submittedName>
        <fullName evidence="7">Sigma-70 family RNA polymerase sigma factor</fullName>
    </submittedName>
</protein>
<keyword evidence="3" id="KW-0731">Sigma factor</keyword>
<name>A0A166I3K8_PSEPU</name>
<dbReference type="PANTHER" id="PTHR43133:SF63">
    <property type="entry name" value="RNA POLYMERASE SIGMA FACTOR FECI-RELATED"/>
    <property type="match status" value="1"/>
</dbReference>
<dbReference type="Gene3D" id="1.10.1740.10">
    <property type="match status" value="1"/>
</dbReference>
<evidence type="ECO:0000259" key="5">
    <source>
        <dbReference type="Pfam" id="PF04542"/>
    </source>
</evidence>
<evidence type="ECO:0000256" key="3">
    <source>
        <dbReference type="ARBA" id="ARBA00023082"/>
    </source>
</evidence>
<evidence type="ECO:0000256" key="1">
    <source>
        <dbReference type="ARBA" id="ARBA00010641"/>
    </source>
</evidence>
<organism evidence="7 11">
    <name type="scientific">Pseudomonas putida</name>
    <name type="common">Arthrobacter siderocapsulatus</name>
    <dbReference type="NCBI Taxonomy" id="303"/>
    <lineage>
        <taxon>Bacteria</taxon>
        <taxon>Pseudomonadati</taxon>
        <taxon>Pseudomonadota</taxon>
        <taxon>Gammaproteobacteria</taxon>
        <taxon>Pseudomonadales</taxon>
        <taxon>Pseudomonadaceae</taxon>
        <taxon>Pseudomonas</taxon>
    </lineage>
</organism>
<dbReference type="GO" id="GO:0016987">
    <property type="term" value="F:sigma factor activity"/>
    <property type="evidence" value="ECO:0007669"/>
    <property type="project" value="UniProtKB-KW"/>
</dbReference>
<evidence type="ECO:0000313" key="8">
    <source>
        <dbReference type="EMBL" id="MDF3870121.1"/>
    </source>
</evidence>
<dbReference type="EMBL" id="CP050951">
    <property type="protein sequence ID" value="QJQ10143.1"/>
    <property type="molecule type" value="Genomic_DNA"/>
</dbReference>
<comment type="similarity">
    <text evidence="1">Belongs to the sigma-70 factor family. ECF subfamily.</text>
</comment>
<dbReference type="OrthoDB" id="9797134at2"/>
<proteinExistence type="inferred from homology"/>
<evidence type="ECO:0000313" key="9">
    <source>
        <dbReference type="EMBL" id="QJQ10143.1"/>
    </source>
</evidence>
<evidence type="ECO:0000313" key="11">
    <source>
        <dbReference type="Proteomes" id="UP000442695"/>
    </source>
</evidence>
<accession>A0A166I3K8</accession>
<dbReference type="EMBL" id="JARJLO010000088">
    <property type="protein sequence ID" value="MDF3870121.1"/>
    <property type="molecule type" value="Genomic_DNA"/>
</dbReference>
<reference evidence="8" key="4">
    <citation type="submission" date="2023-03" db="EMBL/GenBank/DDBJ databases">
        <title>Draft assemblies of triclosan tolerant bacteria isolated from returned activated sludge.</title>
        <authorList>
            <person name="Van Hamelsveld S."/>
        </authorList>
    </citation>
    <scope>NUCLEOTIDE SEQUENCE</scope>
    <source>
        <strain evidence="8">GW210012_S60</strain>
    </source>
</reference>
<dbReference type="Proteomes" id="UP000076857">
    <property type="component" value="Chromosome"/>
</dbReference>
<dbReference type="SUPFAM" id="SSF88659">
    <property type="entry name" value="Sigma3 and sigma4 domains of RNA polymerase sigma factors"/>
    <property type="match status" value="1"/>
</dbReference>
<feature type="domain" description="RNA polymerase sigma-70 region 2" evidence="5">
    <location>
        <begin position="12"/>
        <end position="77"/>
    </location>
</feature>
<reference evidence="9 10" key="3">
    <citation type="submission" date="2020-04" db="EMBL/GenBank/DDBJ databases">
        <title>Complete genome sequence of Pseudomonas putida strain JQ581.</title>
        <authorList>
            <person name="Mu Y."/>
        </authorList>
    </citation>
    <scope>NUCLEOTIDE SEQUENCE [LARGE SCALE GENOMIC DNA]</scope>
    <source>
        <strain evidence="9 10">JQ581</strain>
    </source>
</reference>
<evidence type="ECO:0000259" key="6">
    <source>
        <dbReference type="Pfam" id="PF08281"/>
    </source>
</evidence>
<dbReference type="NCBIfam" id="TIGR02937">
    <property type="entry name" value="sigma70-ECF"/>
    <property type="match status" value="1"/>
</dbReference>
<dbReference type="InterPro" id="IPR036388">
    <property type="entry name" value="WH-like_DNA-bd_sf"/>
</dbReference>
<feature type="domain" description="RNA polymerase sigma factor 70 region 4 type 2" evidence="6">
    <location>
        <begin position="108"/>
        <end position="153"/>
    </location>
</feature>
<dbReference type="GO" id="GO:0003677">
    <property type="term" value="F:DNA binding"/>
    <property type="evidence" value="ECO:0007669"/>
    <property type="project" value="InterPro"/>
</dbReference>
<dbReference type="Proteomes" id="UP000442695">
    <property type="component" value="Unassembled WGS sequence"/>
</dbReference>
<dbReference type="RefSeq" id="WP_049277058.1">
    <property type="nucleotide sequence ID" value="NZ_BBQL01000063.1"/>
</dbReference>
<dbReference type="InterPro" id="IPR013324">
    <property type="entry name" value="RNA_pol_sigma_r3/r4-like"/>
</dbReference>
<dbReference type="Gene3D" id="1.10.10.10">
    <property type="entry name" value="Winged helix-like DNA-binding domain superfamily/Winged helix DNA-binding domain"/>
    <property type="match status" value="1"/>
</dbReference>
<dbReference type="InterPro" id="IPR014284">
    <property type="entry name" value="RNA_pol_sigma-70_dom"/>
</dbReference>
<dbReference type="InterPro" id="IPR007627">
    <property type="entry name" value="RNA_pol_sigma70_r2"/>
</dbReference>
<dbReference type="SUPFAM" id="SSF88946">
    <property type="entry name" value="Sigma2 domain of RNA polymerase sigma factors"/>
    <property type="match status" value="1"/>
</dbReference>
<dbReference type="EMBL" id="WOWR01000035">
    <property type="protein sequence ID" value="KAF0252795.1"/>
    <property type="molecule type" value="Genomic_DNA"/>
</dbReference>
<dbReference type="PANTHER" id="PTHR43133">
    <property type="entry name" value="RNA POLYMERASE ECF-TYPE SIGMA FACTO"/>
    <property type="match status" value="1"/>
</dbReference>
<dbReference type="Proteomes" id="UP001217741">
    <property type="component" value="Unassembled WGS sequence"/>
</dbReference>
<dbReference type="InterPro" id="IPR039425">
    <property type="entry name" value="RNA_pol_sigma-70-like"/>
</dbReference>
<evidence type="ECO:0000256" key="4">
    <source>
        <dbReference type="ARBA" id="ARBA00023163"/>
    </source>
</evidence>
<keyword evidence="2" id="KW-0805">Transcription regulation</keyword>
<dbReference type="InterPro" id="IPR013249">
    <property type="entry name" value="RNA_pol_sigma70_r4_t2"/>
</dbReference>
<evidence type="ECO:0000313" key="10">
    <source>
        <dbReference type="Proteomes" id="UP000076857"/>
    </source>
</evidence>
<gene>
    <name evidence="9" type="ORF">A3L25_012215</name>
    <name evidence="7" type="ORF">GN299_21850</name>
    <name evidence="8" type="ORF">P3W50_06540</name>
</gene>